<comment type="caution">
    <text evidence="2">The sequence shown here is derived from an EMBL/GenBank/DDBJ whole genome shotgun (WGS) entry which is preliminary data.</text>
</comment>
<keyword evidence="3" id="KW-1185">Reference proteome</keyword>
<evidence type="ECO:0000313" key="3">
    <source>
        <dbReference type="Proteomes" id="UP001291309"/>
    </source>
</evidence>
<dbReference type="InterPro" id="IPR003343">
    <property type="entry name" value="Big_2"/>
</dbReference>
<feature type="domain" description="BIG2" evidence="1">
    <location>
        <begin position="27"/>
        <end position="103"/>
    </location>
</feature>
<feature type="domain" description="BIG2" evidence="1">
    <location>
        <begin position="191"/>
        <end position="271"/>
    </location>
</feature>
<name>A0ABU5HDW3_9BACT</name>
<dbReference type="InterPro" id="IPR008964">
    <property type="entry name" value="Invasin/intimin_cell_adhesion"/>
</dbReference>
<dbReference type="EMBL" id="JAXIVS010000015">
    <property type="protein sequence ID" value="MDY7231665.1"/>
    <property type="molecule type" value="Genomic_DNA"/>
</dbReference>
<protein>
    <submittedName>
        <fullName evidence="2">Ig-like domain-containing protein</fullName>
    </submittedName>
</protein>
<organism evidence="2 3">
    <name type="scientific">Hyalangium rubrum</name>
    <dbReference type="NCBI Taxonomy" id="3103134"/>
    <lineage>
        <taxon>Bacteria</taxon>
        <taxon>Pseudomonadati</taxon>
        <taxon>Myxococcota</taxon>
        <taxon>Myxococcia</taxon>
        <taxon>Myxococcales</taxon>
        <taxon>Cystobacterineae</taxon>
        <taxon>Archangiaceae</taxon>
        <taxon>Hyalangium</taxon>
    </lineage>
</organism>
<gene>
    <name evidence="2" type="ORF">SYV04_35085</name>
</gene>
<dbReference type="RefSeq" id="WP_321550371.1">
    <property type="nucleotide sequence ID" value="NZ_JAXIVS010000015.1"/>
</dbReference>
<dbReference type="SMART" id="SM00635">
    <property type="entry name" value="BID_2"/>
    <property type="match status" value="3"/>
</dbReference>
<feature type="domain" description="BIG2" evidence="1">
    <location>
        <begin position="106"/>
        <end position="186"/>
    </location>
</feature>
<sequence>MKTFIHSLSVIALVALVSGCKKVERIDVQPPTVSATEAGKQIPLKASGLTADGQPLPDTKFTFASSDDKIAKVDATGIVTVVKSGSATITVSGAEKTAKVPVEAVIPAAITVKGSPVTLTGLGSTATLEAQVQDDADRPVQGAQVEFVSADPKIVEVSGTTLTAKAPGATQVTATSGALKQNIDVTVKLPEVASVAFDAAPANVKVGESVQLTVLAKTAEGANIEGVTHAFASSNEKIATVDATGKVTGVKPGVATITVKNGEKTAETKLTVKK</sequence>
<dbReference type="Gene3D" id="2.60.40.1080">
    <property type="match status" value="3"/>
</dbReference>
<accession>A0ABU5HDW3</accession>
<dbReference type="SUPFAM" id="SSF49373">
    <property type="entry name" value="Invasin/intimin cell-adhesion fragments"/>
    <property type="match status" value="3"/>
</dbReference>
<evidence type="ECO:0000313" key="2">
    <source>
        <dbReference type="EMBL" id="MDY7231665.1"/>
    </source>
</evidence>
<dbReference type="Pfam" id="PF02368">
    <property type="entry name" value="Big_2"/>
    <property type="match status" value="2"/>
</dbReference>
<proteinExistence type="predicted"/>
<dbReference type="Proteomes" id="UP001291309">
    <property type="component" value="Unassembled WGS sequence"/>
</dbReference>
<evidence type="ECO:0000259" key="1">
    <source>
        <dbReference type="SMART" id="SM00635"/>
    </source>
</evidence>
<reference evidence="2 3" key="1">
    <citation type="submission" date="2023-12" db="EMBL/GenBank/DDBJ databases">
        <title>the genome sequence of Hyalangium sp. s54d21.</title>
        <authorList>
            <person name="Zhang X."/>
        </authorList>
    </citation>
    <scope>NUCLEOTIDE SEQUENCE [LARGE SCALE GENOMIC DNA]</scope>
    <source>
        <strain evidence="3">s54d21</strain>
    </source>
</reference>
<dbReference type="PROSITE" id="PS51257">
    <property type="entry name" value="PROKAR_LIPOPROTEIN"/>
    <property type="match status" value="1"/>
</dbReference>